<keyword evidence="3" id="KW-1185">Reference proteome</keyword>
<sequence length="85" mass="9754">MASTEVERYSEGVDVADVPSAQWGWSKINHRTWHITGLCIVGLLLAMLDGNHVGHIENCYLIGFAALVLFFVVRDWWGRRRGWLR</sequence>
<keyword evidence="1" id="KW-1133">Transmembrane helix</keyword>
<dbReference type="EMBL" id="CP097320">
    <property type="protein sequence ID" value="UQX10279.1"/>
    <property type="molecule type" value="Genomic_DNA"/>
</dbReference>
<organism evidence="2 3">
    <name type="scientific">Candidatus Mycobacterium methanotrophicum</name>
    <dbReference type="NCBI Taxonomy" id="2943498"/>
    <lineage>
        <taxon>Bacteria</taxon>
        <taxon>Bacillati</taxon>
        <taxon>Actinomycetota</taxon>
        <taxon>Actinomycetes</taxon>
        <taxon>Mycobacteriales</taxon>
        <taxon>Mycobacteriaceae</taxon>
        <taxon>Mycobacterium</taxon>
    </lineage>
</organism>
<dbReference type="InterPro" id="IPR024341">
    <property type="entry name" value="DUF2631"/>
</dbReference>
<accession>A0ABY4QIA4</accession>
<evidence type="ECO:0000313" key="2">
    <source>
        <dbReference type="EMBL" id="UQX10279.1"/>
    </source>
</evidence>
<evidence type="ECO:0000313" key="3">
    <source>
        <dbReference type="Proteomes" id="UP001056610"/>
    </source>
</evidence>
<dbReference type="RefSeq" id="WP_219065543.1">
    <property type="nucleotide sequence ID" value="NZ_CAJUXY010000001.1"/>
</dbReference>
<name>A0ABY4QIA4_9MYCO</name>
<feature type="transmembrane region" description="Helical" evidence="1">
    <location>
        <begin position="32"/>
        <end position="48"/>
    </location>
</feature>
<protein>
    <submittedName>
        <fullName evidence="2">DUF2631 domain-containing protein</fullName>
    </submittedName>
</protein>
<proteinExistence type="predicted"/>
<dbReference type="Proteomes" id="UP001056610">
    <property type="component" value="Chromosome"/>
</dbReference>
<evidence type="ECO:0000256" key="1">
    <source>
        <dbReference type="SAM" id="Phobius"/>
    </source>
</evidence>
<keyword evidence="1" id="KW-0472">Membrane</keyword>
<feature type="transmembrane region" description="Helical" evidence="1">
    <location>
        <begin position="60"/>
        <end position="77"/>
    </location>
</feature>
<keyword evidence="1" id="KW-0812">Transmembrane</keyword>
<dbReference type="Pfam" id="PF10939">
    <property type="entry name" value="DUF2631"/>
    <property type="match status" value="1"/>
</dbReference>
<gene>
    <name evidence="2" type="ORF">M5I08_19335</name>
</gene>
<reference evidence="2" key="1">
    <citation type="submission" date="2022-05" db="EMBL/GenBank/DDBJ databases">
        <title>A methanotrophic Mycobacterium dominates a cave microbial ecosystem.</title>
        <authorList>
            <person name="Van Spanning R.J.M."/>
            <person name="Guan Q."/>
            <person name="Melkonian C."/>
            <person name="Gallant J."/>
            <person name="Polerecky L."/>
            <person name="Flot J.-F."/>
            <person name="Brandt B.W."/>
            <person name="Braster M."/>
            <person name="Iturbe Espinoza P."/>
            <person name="Aerts J."/>
            <person name="Meima-Franke M."/>
            <person name="Piersma S.R."/>
            <person name="Bunduc C."/>
            <person name="Ummels R."/>
            <person name="Pain A."/>
            <person name="Fleming E.J."/>
            <person name="van der Wel N."/>
            <person name="Gherman V.D."/>
            <person name="Sarbu S.M."/>
            <person name="Bodelier P.L.E."/>
            <person name="Bitter W."/>
        </authorList>
    </citation>
    <scope>NUCLEOTIDE SEQUENCE</scope>
    <source>
        <strain evidence="2">Sulfur Cave</strain>
    </source>
</reference>